<feature type="compositionally biased region" description="Basic residues" evidence="1">
    <location>
        <begin position="142"/>
        <end position="152"/>
    </location>
</feature>
<comment type="caution">
    <text evidence="2">The sequence shown here is derived from an EMBL/GenBank/DDBJ whole genome shotgun (WGS) entry which is preliminary data.</text>
</comment>
<organism evidence="2 3">
    <name type="scientific">Monascus purpureus</name>
    <name type="common">Red mold</name>
    <name type="synonym">Monascus anka</name>
    <dbReference type="NCBI Taxonomy" id="5098"/>
    <lineage>
        <taxon>Eukaryota</taxon>
        <taxon>Fungi</taxon>
        <taxon>Dikarya</taxon>
        <taxon>Ascomycota</taxon>
        <taxon>Pezizomycotina</taxon>
        <taxon>Eurotiomycetes</taxon>
        <taxon>Eurotiomycetidae</taxon>
        <taxon>Eurotiales</taxon>
        <taxon>Aspergillaceae</taxon>
        <taxon>Monascus</taxon>
    </lineage>
</organism>
<feature type="compositionally biased region" description="Polar residues" evidence="1">
    <location>
        <begin position="230"/>
        <end position="245"/>
    </location>
</feature>
<feature type="compositionally biased region" description="Polar residues" evidence="1">
    <location>
        <begin position="24"/>
        <end position="44"/>
    </location>
</feature>
<feature type="compositionally biased region" description="Polar residues" evidence="1">
    <location>
        <begin position="514"/>
        <end position="524"/>
    </location>
</feature>
<feature type="compositionally biased region" description="Polar residues" evidence="1">
    <location>
        <begin position="370"/>
        <end position="379"/>
    </location>
</feature>
<sequence>MDQTRRSRKSSFTEHVQRILRVENQANRTQSDPDSPPTLHQQVEANARNEGGEGSVDGLTGDVRQPVNDTESAATNTVSEEQLPSENGKKSNSRPKGLLFGDDKKGKKKEKRVTRRLEAERKELENRLKQLEEAQSSGSNKRASRRLIKKRPPSNSSRDSSMSAGESMSSRASFASFFSASGRSSRSRSSSTNRSHAPSCPESIDLPNHHSQGHNGSSTAPSLDSDLPERSSQTTSREPANQNTAVLADPKPMTQPQRSLQTAAGALRRWGSRKVSQAVDENGYSLCEHQAISQQGPKSDQARAKHAIPEKSSTMTALNPSADLSFALSSDLNKRTLGSSPKEPTTSSTAGNHHSLPSRQVAPQTKGYGQPQSRPQTTHPVIPKLQSDIPTLLSYQSIRQDVMKPSATPSSPFLQGVSPKPSSIRNLSDKSSRSHNTTFKSSPLAAAPAMSVSIDLSVETKSTTFISTSRTSKNRAQMLPSEAHASGGLLASKSESSHTVSSCDHHRTEKARAQGNSSTATLINPSPLRTKLETESDASQIHGKHQLKVKGNRRRFLPSFITLSDPAADSLVKQTDASDNRSLKGKSPVSYGPKSKPAIMEGVPILASAKARRTNQFIHRRDHHQHALPKNLTTKRTMRQQKKMREVLPAPERIYLQLIHIIKAPTVVFLESPPPKTPSLALVGQPLRLMGLQILKRATFQSLLNRVTLSQKFS</sequence>
<feature type="compositionally biased region" description="Polar residues" evidence="1">
    <location>
        <begin position="67"/>
        <end position="85"/>
    </location>
</feature>
<reference evidence="2 3" key="1">
    <citation type="submission" date="2019-06" db="EMBL/GenBank/DDBJ databases">
        <title>Wine fermentation using esterase from Monascus purpureus.</title>
        <authorList>
            <person name="Geng C."/>
            <person name="Zhang Y."/>
        </authorList>
    </citation>
    <scope>NUCLEOTIDE SEQUENCE [LARGE SCALE GENOMIC DNA]</scope>
    <source>
        <strain evidence="2">HQ1</strain>
    </source>
</reference>
<dbReference type="AlphaFoldDB" id="A0A507QM45"/>
<feature type="compositionally biased region" description="Basic and acidic residues" evidence="1">
    <location>
        <begin position="300"/>
        <end position="309"/>
    </location>
</feature>
<feature type="region of interest" description="Disordered" evidence="1">
    <location>
        <begin position="489"/>
        <end position="524"/>
    </location>
</feature>
<proteinExistence type="predicted"/>
<evidence type="ECO:0000313" key="3">
    <source>
        <dbReference type="Proteomes" id="UP000319663"/>
    </source>
</evidence>
<accession>A0A507QM45</accession>
<evidence type="ECO:0000256" key="1">
    <source>
        <dbReference type="SAM" id="MobiDB-lite"/>
    </source>
</evidence>
<evidence type="ECO:0000313" key="2">
    <source>
        <dbReference type="EMBL" id="TQB68184.1"/>
    </source>
</evidence>
<dbReference type="Proteomes" id="UP000319663">
    <property type="component" value="Unassembled WGS sequence"/>
</dbReference>
<feature type="region of interest" description="Disordered" evidence="1">
    <location>
        <begin position="403"/>
        <end position="445"/>
    </location>
</feature>
<gene>
    <name evidence="2" type="ORF">MPDQ_003878</name>
</gene>
<feature type="compositionally biased region" description="Polar residues" evidence="1">
    <location>
        <begin position="209"/>
        <end position="222"/>
    </location>
</feature>
<feature type="compositionally biased region" description="Polar residues" evidence="1">
    <location>
        <begin position="493"/>
        <end position="502"/>
    </location>
</feature>
<dbReference type="EMBL" id="VIFY01000242">
    <property type="protein sequence ID" value="TQB68184.1"/>
    <property type="molecule type" value="Genomic_DNA"/>
</dbReference>
<protein>
    <submittedName>
        <fullName evidence="2">Uncharacterized protein</fullName>
    </submittedName>
</protein>
<feature type="compositionally biased region" description="Basic and acidic residues" evidence="1">
    <location>
        <begin position="503"/>
        <end position="512"/>
    </location>
</feature>
<feature type="compositionally biased region" description="Polar residues" evidence="1">
    <location>
        <begin position="336"/>
        <end position="363"/>
    </location>
</feature>
<feature type="compositionally biased region" description="Basic and acidic residues" evidence="1">
    <location>
        <begin position="115"/>
        <end position="132"/>
    </location>
</feature>
<feature type="region of interest" description="Disordered" evidence="1">
    <location>
        <begin position="333"/>
        <end position="384"/>
    </location>
</feature>
<keyword evidence="3" id="KW-1185">Reference proteome</keyword>
<feature type="region of interest" description="Disordered" evidence="1">
    <location>
        <begin position="574"/>
        <end position="595"/>
    </location>
</feature>
<feature type="compositionally biased region" description="Low complexity" evidence="1">
    <location>
        <begin position="154"/>
        <end position="199"/>
    </location>
</feature>
<feature type="region of interest" description="Disordered" evidence="1">
    <location>
        <begin position="1"/>
        <end position="271"/>
    </location>
</feature>
<feature type="compositionally biased region" description="Basic and acidic residues" evidence="1">
    <location>
        <begin position="11"/>
        <end position="21"/>
    </location>
</feature>
<feature type="region of interest" description="Disordered" evidence="1">
    <location>
        <begin position="292"/>
        <end position="319"/>
    </location>
</feature>
<name>A0A507QM45_MONPU</name>